<gene>
    <name evidence="5" type="ORF">SUNI508_10521</name>
</gene>
<dbReference type="Proteomes" id="UP001408356">
    <property type="component" value="Unassembled WGS sequence"/>
</dbReference>
<dbReference type="Pfam" id="PF06441">
    <property type="entry name" value="EHN"/>
    <property type="match status" value="1"/>
</dbReference>
<dbReference type="PANTHER" id="PTHR21661">
    <property type="entry name" value="EPOXIDE HYDROLASE 1-RELATED"/>
    <property type="match status" value="1"/>
</dbReference>
<dbReference type="Gene3D" id="3.40.50.1820">
    <property type="entry name" value="alpha/beta hydrolase"/>
    <property type="match status" value="1"/>
</dbReference>
<evidence type="ECO:0000313" key="6">
    <source>
        <dbReference type="Proteomes" id="UP001408356"/>
    </source>
</evidence>
<reference evidence="5 6" key="1">
    <citation type="journal article" date="2024" name="J. Plant Pathol.">
        <title>Sequence and assembly of the genome of Seiridium unicorne, isolate CBS 538.82, causal agent of cypress canker disease.</title>
        <authorList>
            <person name="Scali E."/>
            <person name="Rocca G.D."/>
            <person name="Danti R."/>
            <person name="Garbelotto M."/>
            <person name="Barberini S."/>
            <person name="Baroncelli R."/>
            <person name="Emiliani G."/>
        </authorList>
    </citation>
    <scope>NUCLEOTIDE SEQUENCE [LARGE SCALE GENOMIC DNA]</scope>
    <source>
        <strain evidence="5 6">BM-138-508</strain>
    </source>
</reference>
<dbReference type="InterPro" id="IPR029058">
    <property type="entry name" value="AB_hydrolase_fold"/>
</dbReference>
<dbReference type="InterPro" id="IPR010497">
    <property type="entry name" value="Epoxide_hydro_N"/>
</dbReference>
<name>A0ABR2UM00_9PEZI</name>
<organism evidence="5 6">
    <name type="scientific">Seiridium unicorne</name>
    <dbReference type="NCBI Taxonomy" id="138068"/>
    <lineage>
        <taxon>Eukaryota</taxon>
        <taxon>Fungi</taxon>
        <taxon>Dikarya</taxon>
        <taxon>Ascomycota</taxon>
        <taxon>Pezizomycotina</taxon>
        <taxon>Sordariomycetes</taxon>
        <taxon>Xylariomycetidae</taxon>
        <taxon>Amphisphaeriales</taxon>
        <taxon>Sporocadaceae</taxon>
        <taxon>Seiridium</taxon>
    </lineage>
</organism>
<comment type="caution">
    <text evidence="5">The sequence shown here is derived from an EMBL/GenBank/DDBJ whole genome shotgun (WGS) entry which is preliminary data.</text>
</comment>
<sequence>MADIKPYRIAVSDADLSDLKSRLSRARFPDELEAAGWDLGAPLGDIKRLAKYWAEGFDWRRAEAQLNEFPHFTTPISVDGFETLDVHFIHQRSAAPGAIPLLFVHGWPGSFYEGTKIIGPLTQGGDGSPAFHVVVPSLPNFGFSGGTKKRGFSIAQHAELMNKLMHKLGYSQYVTQGGDWGWAITRAMSFYYPESARAQHLNLSPATPPALLKHPLLAIESTVKPWTKREKEGLARSQWFQKEGSGYNVLQGTKPQTVGYALNDSPVALLGWIYEKLHDWTDDYPWTDDEVLTWISIYWFSTAGPAASVRLYYESMHEEKTEKGEKRSSREGNMWTKMTRYQNVKVGLGRFPRDILALPDVWTRQLGNIVYEKNHERGGHFAAWEKPEALIGDLRTMFGKNGGASGVVKTSKL</sequence>
<dbReference type="GO" id="GO:0016787">
    <property type="term" value="F:hydrolase activity"/>
    <property type="evidence" value="ECO:0007669"/>
    <property type="project" value="UniProtKB-KW"/>
</dbReference>
<feature type="domain" description="Epoxide hydrolase N-terminal" evidence="4">
    <location>
        <begin position="4"/>
        <end position="113"/>
    </location>
</feature>
<keyword evidence="6" id="KW-1185">Reference proteome</keyword>
<protein>
    <submittedName>
        <fullName evidence="5">Microsomal epoxide hydrolase</fullName>
    </submittedName>
</protein>
<dbReference type="EMBL" id="JARVKF010000417">
    <property type="protein sequence ID" value="KAK9415331.1"/>
    <property type="molecule type" value="Genomic_DNA"/>
</dbReference>
<keyword evidence="3 5" id="KW-0378">Hydrolase</keyword>
<dbReference type="PRINTS" id="PR00412">
    <property type="entry name" value="EPOXHYDRLASE"/>
</dbReference>
<dbReference type="InterPro" id="IPR000639">
    <property type="entry name" value="Epox_hydrolase-like"/>
</dbReference>
<accession>A0ABR2UM00</accession>
<evidence type="ECO:0000256" key="3">
    <source>
        <dbReference type="ARBA" id="ARBA00022801"/>
    </source>
</evidence>
<dbReference type="PANTHER" id="PTHR21661:SF35">
    <property type="entry name" value="EPOXIDE HYDROLASE"/>
    <property type="match status" value="1"/>
</dbReference>
<proteinExistence type="inferred from homology"/>
<evidence type="ECO:0000259" key="4">
    <source>
        <dbReference type="Pfam" id="PF06441"/>
    </source>
</evidence>
<dbReference type="SUPFAM" id="SSF53474">
    <property type="entry name" value="alpha/beta-Hydrolases"/>
    <property type="match status" value="1"/>
</dbReference>
<evidence type="ECO:0000256" key="2">
    <source>
        <dbReference type="ARBA" id="ARBA00022797"/>
    </source>
</evidence>
<dbReference type="InterPro" id="IPR016292">
    <property type="entry name" value="Epoxide_hydrolase"/>
</dbReference>
<evidence type="ECO:0000313" key="5">
    <source>
        <dbReference type="EMBL" id="KAK9415331.1"/>
    </source>
</evidence>
<dbReference type="PIRSF" id="PIRSF001112">
    <property type="entry name" value="Epoxide_hydrolase"/>
    <property type="match status" value="1"/>
</dbReference>
<evidence type="ECO:0000256" key="1">
    <source>
        <dbReference type="ARBA" id="ARBA00010088"/>
    </source>
</evidence>
<comment type="similarity">
    <text evidence="1">Belongs to the peptidase S33 family.</text>
</comment>
<keyword evidence="2" id="KW-0058">Aromatic hydrocarbons catabolism</keyword>